<organism evidence="3 4">
    <name type="scientific">Wenzhouxiangella sediminis</name>
    <dbReference type="NCBI Taxonomy" id="1792836"/>
    <lineage>
        <taxon>Bacteria</taxon>
        <taxon>Pseudomonadati</taxon>
        <taxon>Pseudomonadota</taxon>
        <taxon>Gammaproteobacteria</taxon>
        <taxon>Chromatiales</taxon>
        <taxon>Wenzhouxiangellaceae</taxon>
        <taxon>Wenzhouxiangella</taxon>
    </lineage>
</organism>
<sequence>MFCSSGPMSFVLSFAVIQPSCRHHETAFFREAMKKQPSSRGFSTSILLGTAIVVWLPMHLSGMIDNGDWHLHWFRLEGFSQSLVEGVWRPYWHADANSGYGAPTFLFYPPLSYYLASIPILLGSSMSTAWSAVYLTTIVVAAFGSYRLFRLWSGAGVSAAASALWTCSPPLLLKIYQIHMPASALAIAFIPWLLSAVMSSNQGRINRILTVAVTSALLILAHPMIAVQASVIMAILGAFRALRGDARAVLQALAGGALGSLLSIWYWLPLLLFRDLVQWEFLLNPAWLWEYNVLFSRPEPPYGAFHDFRALFDGLAVVGFVIAISCYAVVLSGGEGIKGTGAPLLIAVVVCLYIMSPAGVWLAELFPPMGYLMFAWRWLGVMWLLVLWLLALAVEMLWCRLTLWSRRRRILALSVPAVAIAGMVIVSLAIVGFGPLSENWGLVSQRVSESRAERAIRDEIWPTLEMRPTSMGDGWKKDLHKDPMPYVWVRSGDLKVRLVGRAQHRIVIDYEAERTSTIRIKHLNFPSWKARVGEKTVRIETEEGSGAMILRVPPGSKRLVLSYEGWPWISKSSD</sequence>
<feature type="transmembrane region" description="Helical" evidence="1">
    <location>
        <begin position="410"/>
        <end position="436"/>
    </location>
</feature>
<feature type="transmembrane region" description="Helical" evidence="1">
    <location>
        <begin position="342"/>
        <end position="363"/>
    </location>
</feature>
<gene>
    <name evidence="3" type="ORF">DZC52_01360</name>
</gene>
<comment type="caution">
    <text evidence="3">The sequence shown here is derived from an EMBL/GenBank/DDBJ whole genome shotgun (WGS) entry which is preliminary data.</text>
</comment>
<dbReference type="AlphaFoldDB" id="A0A3E1KCV0"/>
<keyword evidence="1" id="KW-1133">Transmembrane helix</keyword>
<feature type="transmembrane region" description="Helical" evidence="1">
    <location>
        <begin position="248"/>
        <end position="268"/>
    </location>
</feature>
<feature type="domain" description="Membrane protein 6-pyruvoyl-tetrahydropterin synthase-related" evidence="2">
    <location>
        <begin position="106"/>
        <end position="432"/>
    </location>
</feature>
<keyword evidence="1" id="KW-0472">Membrane</keyword>
<dbReference type="EMBL" id="QUZK01000005">
    <property type="protein sequence ID" value="RFF32616.1"/>
    <property type="molecule type" value="Genomic_DNA"/>
</dbReference>
<dbReference type="OrthoDB" id="7889025at2"/>
<feature type="transmembrane region" description="Helical" evidence="1">
    <location>
        <begin position="180"/>
        <end position="199"/>
    </location>
</feature>
<evidence type="ECO:0000313" key="4">
    <source>
        <dbReference type="Proteomes" id="UP000260351"/>
    </source>
</evidence>
<feature type="transmembrane region" description="Helical" evidence="1">
    <location>
        <begin position="310"/>
        <end position="330"/>
    </location>
</feature>
<feature type="transmembrane region" description="Helical" evidence="1">
    <location>
        <begin position="375"/>
        <end position="398"/>
    </location>
</feature>
<name>A0A3E1KCV0_9GAMM</name>
<reference evidence="3 4" key="1">
    <citation type="submission" date="2018-08" db="EMBL/GenBank/DDBJ databases">
        <title>Wenzhouxiangella salilacus sp. nov., a novel bacterium isolated from a saline lake in Xinjiang Province, China.</title>
        <authorList>
            <person name="Han S."/>
        </authorList>
    </citation>
    <scope>NUCLEOTIDE SEQUENCE [LARGE SCALE GENOMIC DNA]</scope>
    <source>
        <strain evidence="3 4">XDB06</strain>
    </source>
</reference>
<feature type="transmembrane region" description="Helical" evidence="1">
    <location>
        <begin position="42"/>
        <end position="64"/>
    </location>
</feature>
<proteinExistence type="predicted"/>
<evidence type="ECO:0000256" key="1">
    <source>
        <dbReference type="SAM" id="Phobius"/>
    </source>
</evidence>
<dbReference type="Pfam" id="PF10131">
    <property type="entry name" value="PTPS_related"/>
    <property type="match status" value="1"/>
</dbReference>
<protein>
    <recommendedName>
        <fullName evidence="2">Membrane protein 6-pyruvoyl-tetrahydropterin synthase-related domain-containing protein</fullName>
    </recommendedName>
</protein>
<accession>A0A3E1KCV0</accession>
<feature type="transmembrane region" description="Helical" evidence="1">
    <location>
        <begin position="211"/>
        <end position="236"/>
    </location>
</feature>
<keyword evidence="1" id="KW-0812">Transmembrane</keyword>
<dbReference type="Proteomes" id="UP000260351">
    <property type="component" value="Unassembled WGS sequence"/>
</dbReference>
<evidence type="ECO:0000259" key="2">
    <source>
        <dbReference type="Pfam" id="PF10131"/>
    </source>
</evidence>
<evidence type="ECO:0000313" key="3">
    <source>
        <dbReference type="EMBL" id="RFF32616.1"/>
    </source>
</evidence>
<dbReference type="InterPro" id="IPR018776">
    <property type="entry name" value="Membrane_prot_PTPS-rel_domain"/>
</dbReference>
<keyword evidence="4" id="KW-1185">Reference proteome</keyword>